<keyword evidence="3" id="KW-1185">Reference proteome</keyword>
<evidence type="ECO:0000313" key="3">
    <source>
        <dbReference type="Proteomes" id="UP000595437"/>
    </source>
</evidence>
<gene>
    <name evidence="2" type="ORF">FKW44_022883</name>
</gene>
<dbReference type="Proteomes" id="UP000595437">
    <property type="component" value="Chromosome 17"/>
</dbReference>
<evidence type="ECO:0000256" key="1">
    <source>
        <dbReference type="SAM" id="MobiDB-lite"/>
    </source>
</evidence>
<accession>A0A7T8GP18</accession>
<organism evidence="2 3">
    <name type="scientific">Caligus rogercresseyi</name>
    <name type="common">Sea louse</name>
    <dbReference type="NCBI Taxonomy" id="217165"/>
    <lineage>
        <taxon>Eukaryota</taxon>
        <taxon>Metazoa</taxon>
        <taxon>Ecdysozoa</taxon>
        <taxon>Arthropoda</taxon>
        <taxon>Crustacea</taxon>
        <taxon>Multicrustacea</taxon>
        <taxon>Hexanauplia</taxon>
        <taxon>Copepoda</taxon>
        <taxon>Siphonostomatoida</taxon>
        <taxon>Caligidae</taxon>
        <taxon>Caligus</taxon>
    </lineage>
</organism>
<dbReference type="AlphaFoldDB" id="A0A7T8GP18"/>
<dbReference type="EMBL" id="CP045906">
    <property type="protein sequence ID" value="QQP34845.1"/>
    <property type="molecule type" value="Genomic_DNA"/>
</dbReference>
<proteinExistence type="predicted"/>
<evidence type="ECO:0000313" key="2">
    <source>
        <dbReference type="EMBL" id="QQP34845.1"/>
    </source>
</evidence>
<protein>
    <submittedName>
        <fullName evidence="2">Uncharacterized protein</fullName>
    </submittedName>
</protein>
<name>A0A7T8GP18_CALRO</name>
<sequence>MKLLDHEDPYRRLGGIPLTCKETKGSLDDDESIPSRPKLLYKKNESERI</sequence>
<reference evidence="3" key="1">
    <citation type="submission" date="2021-01" db="EMBL/GenBank/DDBJ databases">
        <title>Caligus Genome Assembly.</title>
        <authorList>
            <person name="Gallardo-Escarate C."/>
        </authorList>
    </citation>
    <scope>NUCLEOTIDE SEQUENCE [LARGE SCALE GENOMIC DNA]</scope>
</reference>
<feature type="region of interest" description="Disordered" evidence="1">
    <location>
        <begin position="21"/>
        <end position="49"/>
    </location>
</feature>